<keyword evidence="1" id="KW-0812">Transmembrane</keyword>
<keyword evidence="3" id="KW-1185">Reference proteome</keyword>
<feature type="transmembrane region" description="Helical" evidence="1">
    <location>
        <begin position="76"/>
        <end position="94"/>
    </location>
</feature>
<evidence type="ECO:0000256" key="1">
    <source>
        <dbReference type="SAM" id="Phobius"/>
    </source>
</evidence>
<proteinExistence type="predicted"/>
<dbReference type="OMA" id="RPRVIYH"/>
<feature type="transmembrane region" description="Helical" evidence="1">
    <location>
        <begin position="175"/>
        <end position="197"/>
    </location>
</feature>
<dbReference type="EnsemblProtists" id="PYU1_T002114">
    <property type="protein sequence ID" value="PYU1_T002114"/>
    <property type="gene ID" value="PYU1_G002112"/>
</dbReference>
<dbReference type="Proteomes" id="UP000019132">
    <property type="component" value="Unassembled WGS sequence"/>
</dbReference>
<reference evidence="2" key="3">
    <citation type="submission" date="2015-02" db="UniProtKB">
        <authorList>
            <consortium name="EnsemblProtists"/>
        </authorList>
    </citation>
    <scope>IDENTIFICATION</scope>
    <source>
        <strain evidence="2">DAOM BR144</strain>
    </source>
</reference>
<dbReference type="VEuPathDB" id="FungiDB:PYU1_G002112"/>
<evidence type="ECO:0000313" key="3">
    <source>
        <dbReference type="Proteomes" id="UP000019132"/>
    </source>
</evidence>
<dbReference type="HOGENOM" id="CLU_1374613_0_0_1"/>
<accession>K3WAX3</accession>
<name>K3WAX3_GLOUD</name>
<feature type="transmembrane region" description="Helical" evidence="1">
    <location>
        <begin position="106"/>
        <end position="125"/>
    </location>
</feature>
<dbReference type="STRING" id="431595.K3WAX3"/>
<dbReference type="EMBL" id="GL376634">
    <property type="status" value="NOT_ANNOTATED_CDS"/>
    <property type="molecule type" value="Genomic_DNA"/>
</dbReference>
<feature type="transmembrane region" description="Helical" evidence="1">
    <location>
        <begin position="7"/>
        <end position="24"/>
    </location>
</feature>
<sequence>MVAKQNVVLGGVYGAVGVAFAVLARTDVVPKDAATVLLSLLWLGFVLAISFTEAWVKFKAPFLPKHLGLDIGRCVFGALNAVELALCAGIWVIQMVGSSSFTPLDASTVLITLTIILGTQFAFLFPKLELGGDFALYEALKNQSDESLSFHQKMVFKEIRKNVKANARPSKFYHVAYVLAEVAKVVLLVAFSLRILVQLPA</sequence>
<reference evidence="3" key="1">
    <citation type="journal article" date="2010" name="Genome Biol.">
        <title>Genome sequence of the necrotrophic plant pathogen Pythium ultimum reveals original pathogenicity mechanisms and effector repertoire.</title>
        <authorList>
            <person name="Levesque C.A."/>
            <person name="Brouwer H."/>
            <person name="Cano L."/>
            <person name="Hamilton J.P."/>
            <person name="Holt C."/>
            <person name="Huitema E."/>
            <person name="Raffaele S."/>
            <person name="Robideau G.P."/>
            <person name="Thines M."/>
            <person name="Win J."/>
            <person name="Zerillo M.M."/>
            <person name="Beakes G.W."/>
            <person name="Boore J.L."/>
            <person name="Busam D."/>
            <person name="Dumas B."/>
            <person name="Ferriera S."/>
            <person name="Fuerstenberg S.I."/>
            <person name="Gachon C.M."/>
            <person name="Gaulin E."/>
            <person name="Govers F."/>
            <person name="Grenville-Briggs L."/>
            <person name="Horner N."/>
            <person name="Hostetler J."/>
            <person name="Jiang R.H."/>
            <person name="Johnson J."/>
            <person name="Krajaejun T."/>
            <person name="Lin H."/>
            <person name="Meijer H.J."/>
            <person name="Moore B."/>
            <person name="Morris P."/>
            <person name="Phuntmart V."/>
            <person name="Puiu D."/>
            <person name="Shetty J."/>
            <person name="Stajich J.E."/>
            <person name="Tripathy S."/>
            <person name="Wawra S."/>
            <person name="van West P."/>
            <person name="Whitty B.R."/>
            <person name="Coutinho P.M."/>
            <person name="Henrissat B."/>
            <person name="Martin F."/>
            <person name="Thomas P.D."/>
            <person name="Tyler B.M."/>
            <person name="De Vries R.P."/>
            <person name="Kamoun S."/>
            <person name="Yandell M."/>
            <person name="Tisserat N."/>
            <person name="Buell C.R."/>
        </authorList>
    </citation>
    <scope>NUCLEOTIDE SEQUENCE</scope>
    <source>
        <strain evidence="3">DAOM:BR144</strain>
    </source>
</reference>
<feature type="transmembrane region" description="Helical" evidence="1">
    <location>
        <begin position="36"/>
        <end position="56"/>
    </location>
</feature>
<dbReference type="AlphaFoldDB" id="K3WAX3"/>
<dbReference type="InParanoid" id="K3WAX3"/>
<evidence type="ECO:0000313" key="2">
    <source>
        <dbReference type="EnsemblProtists" id="PYU1_T002114"/>
    </source>
</evidence>
<organism evidence="2 3">
    <name type="scientific">Globisporangium ultimum (strain ATCC 200006 / CBS 805.95 / DAOM BR144)</name>
    <name type="common">Pythium ultimum</name>
    <dbReference type="NCBI Taxonomy" id="431595"/>
    <lineage>
        <taxon>Eukaryota</taxon>
        <taxon>Sar</taxon>
        <taxon>Stramenopiles</taxon>
        <taxon>Oomycota</taxon>
        <taxon>Peronosporomycetes</taxon>
        <taxon>Pythiales</taxon>
        <taxon>Pythiaceae</taxon>
        <taxon>Globisporangium</taxon>
    </lineage>
</organism>
<protein>
    <recommendedName>
        <fullName evidence="4">DUF4149 domain-containing protein</fullName>
    </recommendedName>
</protein>
<reference evidence="3" key="2">
    <citation type="submission" date="2010-04" db="EMBL/GenBank/DDBJ databases">
        <authorList>
            <person name="Buell R."/>
            <person name="Hamilton J."/>
            <person name="Hostetler J."/>
        </authorList>
    </citation>
    <scope>NUCLEOTIDE SEQUENCE [LARGE SCALE GENOMIC DNA]</scope>
    <source>
        <strain evidence="3">DAOM:BR144</strain>
    </source>
</reference>
<evidence type="ECO:0008006" key="4">
    <source>
        <dbReference type="Google" id="ProtNLM"/>
    </source>
</evidence>
<keyword evidence="1" id="KW-1133">Transmembrane helix</keyword>
<dbReference type="eggNOG" id="ENOG502S0H9">
    <property type="taxonomic scope" value="Eukaryota"/>
</dbReference>
<keyword evidence="1" id="KW-0472">Membrane</keyword>